<name>A0A177VZI9_BATDL</name>
<keyword evidence="2" id="KW-0732">Signal</keyword>
<dbReference type="AlphaFoldDB" id="A0A177VZI9"/>
<dbReference type="EMBL" id="DS022302">
    <property type="protein sequence ID" value="OAJ39026.1"/>
    <property type="molecule type" value="Genomic_DNA"/>
</dbReference>
<reference evidence="3 5" key="1">
    <citation type="submission" date="2006-10" db="EMBL/GenBank/DDBJ databases">
        <title>The Genome Sequence of Batrachochytrium dendrobatidis JEL423.</title>
        <authorList>
            <consortium name="The Broad Institute Genome Sequencing Platform"/>
            <person name="Birren B."/>
            <person name="Lander E."/>
            <person name="Galagan J."/>
            <person name="Cuomo C."/>
            <person name="Devon K."/>
            <person name="Jaffe D."/>
            <person name="Butler J."/>
            <person name="Alvarez P."/>
            <person name="Gnerre S."/>
            <person name="Grabherr M."/>
            <person name="Kleber M."/>
            <person name="Mauceli E."/>
            <person name="Brockman W."/>
            <person name="Young S."/>
            <person name="LaButti K."/>
            <person name="Sykes S."/>
            <person name="DeCaprio D."/>
            <person name="Crawford M."/>
            <person name="Koehrsen M."/>
            <person name="Engels R."/>
            <person name="Montgomery P."/>
            <person name="Pearson M."/>
            <person name="Howarth C."/>
            <person name="Larson L."/>
            <person name="White J."/>
            <person name="O'Leary S."/>
            <person name="Kodira C."/>
            <person name="Zeng Q."/>
            <person name="Yandava C."/>
            <person name="Alvarado L."/>
            <person name="Longcore J."/>
            <person name="James T."/>
        </authorList>
    </citation>
    <scope>NUCLEOTIDE SEQUENCE [LARGE SCALE GENOMIC DNA]</scope>
    <source>
        <strain evidence="3 5">JEL423</strain>
    </source>
</reference>
<evidence type="ECO:0000256" key="2">
    <source>
        <dbReference type="SAM" id="SignalP"/>
    </source>
</evidence>
<proteinExistence type="predicted"/>
<feature type="region of interest" description="Disordered" evidence="1">
    <location>
        <begin position="28"/>
        <end position="50"/>
    </location>
</feature>
<gene>
    <name evidence="4" type="ORF">BDEG_22905</name>
    <name evidence="3" type="ORF">BDEG_28714</name>
</gene>
<evidence type="ECO:0000313" key="3">
    <source>
        <dbReference type="EMBL" id="OAJ32834.1"/>
    </source>
</evidence>
<evidence type="ECO:0000256" key="1">
    <source>
        <dbReference type="SAM" id="MobiDB-lite"/>
    </source>
</evidence>
<evidence type="ECO:0000313" key="4">
    <source>
        <dbReference type="EMBL" id="OAJ39026.1"/>
    </source>
</evidence>
<feature type="chain" id="PRO_5008245654" evidence="2">
    <location>
        <begin position="21"/>
        <end position="188"/>
    </location>
</feature>
<feature type="compositionally biased region" description="Polar residues" evidence="1">
    <location>
        <begin position="37"/>
        <end position="48"/>
    </location>
</feature>
<evidence type="ECO:0000313" key="5">
    <source>
        <dbReference type="Proteomes" id="UP000077115"/>
    </source>
</evidence>
<accession>A0A177VZI9</accession>
<reference evidence="3 5" key="2">
    <citation type="submission" date="2016-05" db="EMBL/GenBank/DDBJ databases">
        <title>Lineage-specific infection strategies underlie the spectrum of fungal disease in amphibians.</title>
        <authorList>
            <person name="Cuomo C.A."/>
            <person name="Farrer R.A."/>
            <person name="James T."/>
            <person name="Longcore J."/>
            <person name="Birren B."/>
        </authorList>
    </citation>
    <scope>NUCLEOTIDE SEQUENCE [LARGE SCALE GENOMIC DNA]</scope>
    <source>
        <strain evidence="3 5">JEL423</strain>
    </source>
</reference>
<dbReference type="Proteomes" id="UP000077115">
    <property type="component" value="Unassembled WGS sequence"/>
</dbReference>
<dbReference type="VEuPathDB" id="FungiDB:BDEG_28714"/>
<feature type="signal peptide" evidence="2">
    <location>
        <begin position="1"/>
        <end position="20"/>
    </location>
</feature>
<organism evidence="3 5">
    <name type="scientific">Batrachochytrium dendrobatidis (strain JEL423)</name>
    <dbReference type="NCBI Taxonomy" id="403673"/>
    <lineage>
        <taxon>Eukaryota</taxon>
        <taxon>Fungi</taxon>
        <taxon>Fungi incertae sedis</taxon>
        <taxon>Chytridiomycota</taxon>
        <taxon>Chytridiomycota incertae sedis</taxon>
        <taxon>Chytridiomycetes</taxon>
        <taxon>Rhizophydiales</taxon>
        <taxon>Rhizophydiales incertae sedis</taxon>
        <taxon>Batrachochytrium</taxon>
    </lineage>
</organism>
<dbReference type="EMBL" id="AATT01000318">
    <property type="protein sequence ID" value="OAJ32834.1"/>
    <property type="molecule type" value="Genomic_DNA"/>
</dbReference>
<protein>
    <submittedName>
        <fullName evidence="3">Uncharacterized protein</fullName>
    </submittedName>
</protein>
<dbReference type="VEuPathDB" id="FungiDB:BDEG_22905"/>
<sequence length="188" mass="20215">MHFVPAFFGALVFISAAVVSQPIDSTDSTLKSSSTSIPQIQSNEQSDPQLEKRDIHLWGAEVSNQFWTSVADRRRRQFNRNLYRQAKSQVKLNRELLKQYPELAGTFGPDGSVVGAPIGFPGRFPMGPLPPGGPPMGIPGGPPMGPFPPGGPPMGIPGGFPGGPPMGPPTAIYSNSQYLAPQRMDVRY</sequence>